<dbReference type="NCBIfam" id="NF033788">
    <property type="entry name" value="HTH_metalloreg"/>
    <property type="match status" value="1"/>
</dbReference>
<dbReference type="PANTHER" id="PTHR38600">
    <property type="entry name" value="TRANSCRIPTIONAL REGULATORY PROTEIN"/>
    <property type="match status" value="1"/>
</dbReference>
<reference evidence="2 3" key="1">
    <citation type="submission" date="2016-10" db="EMBL/GenBank/DDBJ databases">
        <authorList>
            <person name="de Groot N.N."/>
        </authorList>
    </citation>
    <scope>NUCLEOTIDE SEQUENCE [LARGE SCALE GENOMIC DNA]</scope>
    <source>
        <strain evidence="2 3">GAS232</strain>
    </source>
</reference>
<dbReference type="RefSeq" id="WP_172838302.1">
    <property type="nucleotide sequence ID" value="NZ_LT629690.1"/>
</dbReference>
<feature type="domain" description="HTH arsR-type" evidence="1">
    <location>
        <begin position="6"/>
        <end position="104"/>
    </location>
</feature>
<dbReference type="InterPro" id="IPR001845">
    <property type="entry name" value="HTH_ArsR_DNA-bd_dom"/>
</dbReference>
<dbReference type="Pfam" id="PF12840">
    <property type="entry name" value="HTH_20"/>
    <property type="match status" value="1"/>
</dbReference>
<dbReference type="EMBL" id="LT629690">
    <property type="protein sequence ID" value="SDF75129.1"/>
    <property type="molecule type" value="Genomic_DNA"/>
</dbReference>
<evidence type="ECO:0000313" key="3">
    <source>
        <dbReference type="Proteomes" id="UP000182427"/>
    </source>
</evidence>
<dbReference type="Proteomes" id="UP000182427">
    <property type="component" value="Chromosome I"/>
</dbReference>
<dbReference type="GO" id="GO:0003700">
    <property type="term" value="F:DNA-binding transcription factor activity"/>
    <property type="evidence" value="ECO:0007669"/>
    <property type="project" value="InterPro"/>
</dbReference>
<accession>A0A1G7NPB0</accession>
<dbReference type="InterPro" id="IPR036390">
    <property type="entry name" value="WH_DNA-bd_sf"/>
</dbReference>
<dbReference type="InterPro" id="IPR011991">
    <property type="entry name" value="ArsR-like_HTH"/>
</dbReference>
<dbReference type="InterPro" id="IPR036388">
    <property type="entry name" value="WH-like_DNA-bd_sf"/>
</dbReference>
<dbReference type="PANTHER" id="PTHR38600:SF1">
    <property type="entry name" value="TRANSCRIPTIONAL REGULATORY PROTEIN"/>
    <property type="match status" value="1"/>
</dbReference>
<dbReference type="PRINTS" id="PR00778">
    <property type="entry name" value="HTHARSR"/>
</dbReference>
<dbReference type="AlphaFoldDB" id="A0A1G7NPB0"/>
<organism evidence="2 3">
    <name type="scientific">Terriglobus roseus</name>
    <dbReference type="NCBI Taxonomy" id="392734"/>
    <lineage>
        <taxon>Bacteria</taxon>
        <taxon>Pseudomonadati</taxon>
        <taxon>Acidobacteriota</taxon>
        <taxon>Terriglobia</taxon>
        <taxon>Terriglobales</taxon>
        <taxon>Acidobacteriaceae</taxon>
        <taxon>Terriglobus</taxon>
    </lineage>
</organism>
<keyword evidence="3" id="KW-1185">Reference proteome</keyword>
<dbReference type="Gene3D" id="1.10.10.10">
    <property type="entry name" value="Winged helix-like DNA-binding domain superfamily/Winged helix DNA-binding domain"/>
    <property type="match status" value="1"/>
</dbReference>
<sequence>MRKPAAAEHLRQQCVPIFAALGDATRLSLMSKLGEEGEQSIQSLTQSTSVTRQAVTKHLHVLQRAGLVRCREQGRERHYGLAPNSLDSVRDYLEVIAQHWDETLLRLKAHAERK</sequence>
<evidence type="ECO:0000259" key="1">
    <source>
        <dbReference type="PROSITE" id="PS50987"/>
    </source>
</evidence>
<gene>
    <name evidence="2" type="ORF">SAMN05444167_3196</name>
</gene>
<name>A0A1G7NPB0_9BACT</name>
<proteinExistence type="predicted"/>
<dbReference type="PROSITE" id="PS50987">
    <property type="entry name" value="HTH_ARSR_2"/>
    <property type="match status" value="1"/>
</dbReference>
<evidence type="ECO:0000313" key="2">
    <source>
        <dbReference type="EMBL" id="SDF75129.1"/>
    </source>
</evidence>
<dbReference type="SMART" id="SM00418">
    <property type="entry name" value="HTH_ARSR"/>
    <property type="match status" value="1"/>
</dbReference>
<dbReference type="SUPFAM" id="SSF46785">
    <property type="entry name" value="Winged helix' DNA-binding domain"/>
    <property type="match status" value="1"/>
</dbReference>
<dbReference type="CDD" id="cd00090">
    <property type="entry name" value="HTH_ARSR"/>
    <property type="match status" value="1"/>
</dbReference>
<protein>
    <submittedName>
        <fullName evidence="2">Transcriptional regulator, ArsR family</fullName>
    </submittedName>
</protein>